<evidence type="ECO:0000313" key="2">
    <source>
        <dbReference type="Proteomes" id="UP000028534"/>
    </source>
</evidence>
<dbReference type="EMBL" id="JGVR01000064">
    <property type="protein sequence ID" value="KEZ12530.1"/>
    <property type="molecule type" value="Genomic_DNA"/>
</dbReference>
<reference evidence="1 2" key="1">
    <citation type="submission" date="2014-03" db="EMBL/GenBank/DDBJ databases">
        <title>Genome sequence of Sphingobium yanoikuyae B1.</title>
        <authorList>
            <person name="Gan H.M."/>
            <person name="Gan H.Y."/>
            <person name="Savka M.A."/>
        </authorList>
    </citation>
    <scope>NUCLEOTIDE SEQUENCE [LARGE SCALE GENOMIC DNA]</scope>
    <source>
        <strain evidence="1 2">B1</strain>
    </source>
</reference>
<dbReference type="Proteomes" id="UP000028534">
    <property type="component" value="Unassembled WGS sequence"/>
</dbReference>
<dbReference type="AlphaFoldDB" id="A0A084E3I8"/>
<protein>
    <submittedName>
        <fullName evidence="1">Uncharacterized protein</fullName>
    </submittedName>
</protein>
<evidence type="ECO:0000313" key="1">
    <source>
        <dbReference type="EMBL" id="KEZ12530.1"/>
    </source>
</evidence>
<gene>
    <name evidence="1" type="ORF">CP98_05097</name>
</gene>
<sequence>MILHNLLRRHRPDPVEEHVENGLLMSACLLCGRPMVKPSKRGWQLAGRVRP</sequence>
<organism evidence="1 2">
    <name type="scientific">Sphingobium yanoikuyae</name>
    <name type="common">Sphingomonas yanoikuyae</name>
    <dbReference type="NCBI Taxonomy" id="13690"/>
    <lineage>
        <taxon>Bacteria</taxon>
        <taxon>Pseudomonadati</taxon>
        <taxon>Pseudomonadota</taxon>
        <taxon>Alphaproteobacteria</taxon>
        <taxon>Sphingomonadales</taxon>
        <taxon>Sphingomonadaceae</taxon>
        <taxon>Sphingobium</taxon>
    </lineage>
</organism>
<comment type="caution">
    <text evidence="1">The sequence shown here is derived from an EMBL/GenBank/DDBJ whole genome shotgun (WGS) entry which is preliminary data.</text>
</comment>
<name>A0A084E3I8_SPHYA</name>
<proteinExistence type="predicted"/>
<dbReference type="PATRIC" id="fig|13690.10.peg.5270"/>
<accession>A0A084E3I8</accession>